<comment type="similarity">
    <text evidence="2">Belongs to the CDP-alcohol phosphatidyltransferase class-I family.</text>
</comment>
<gene>
    <name evidence="5" type="ORF">GCM10010305_47830</name>
</gene>
<dbReference type="AlphaFoldDB" id="A0A918T658"/>
<feature type="transmembrane region" description="Helical" evidence="4">
    <location>
        <begin position="108"/>
        <end position="127"/>
    </location>
</feature>
<organism evidence="5 6">
    <name type="scientific">Streptomyces termitum</name>
    <dbReference type="NCBI Taxonomy" id="67368"/>
    <lineage>
        <taxon>Bacteria</taxon>
        <taxon>Bacillati</taxon>
        <taxon>Actinomycetota</taxon>
        <taxon>Actinomycetes</taxon>
        <taxon>Kitasatosporales</taxon>
        <taxon>Streptomycetaceae</taxon>
        <taxon>Streptomyces</taxon>
    </lineage>
</organism>
<evidence type="ECO:0000313" key="5">
    <source>
        <dbReference type="EMBL" id="GHA98728.1"/>
    </source>
</evidence>
<evidence type="ECO:0000256" key="3">
    <source>
        <dbReference type="SAM" id="MobiDB-lite"/>
    </source>
</evidence>
<feature type="region of interest" description="Disordered" evidence="3">
    <location>
        <begin position="344"/>
        <end position="383"/>
    </location>
</feature>
<accession>A0A918T658</accession>
<feature type="region of interest" description="Disordered" evidence="3">
    <location>
        <begin position="307"/>
        <end position="332"/>
    </location>
</feature>
<dbReference type="Proteomes" id="UP000644020">
    <property type="component" value="Unassembled WGS sequence"/>
</dbReference>
<dbReference type="PROSITE" id="PS00379">
    <property type="entry name" value="CDP_ALCOHOL_P_TRANSF"/>
    <property type="match status" value="1"/>
</dbReference>
<dbReference type="Pfam" id="PF01066">
    <property type="entry name" value="CDP-OH_P_transf"/>
    <property type="match status" value="1"/>
</dbReference>
<evidence type="ECO:0008006" key="7">
    <source>
        <dbReference type="Google" id="ProtNLM"/>
    </source>
</evidence>
<keyword evidence="6" id="KW-1185">Reference proteome</keyword>
<feature type="compositionally biased region" description="Low complexity" evidence="3">
    <location>
        <begin position="371"/>
        <end position="382"/>
    </location>
</feature>
<sequence length="480" mass="53637">MHKLSLRAVQKLTCKKRDAWWTVLLVDPVATRLVCLFARFNWITPNRVTWAALFVGLGAAGFFLKGDYASLAIGAGLYHISFILDCIDGKLARLKGNGSVFGGWLDYVFDRIRVLFCALALMGGQFLRTDEPVFLLAALVVVFLDMLRYVDALQIYKMRMSMRSKIEAVTLARQAEAGVSEEEQKVLFMEDLLRENPLAESETLKAAATTRPGQPEVIDLHQQFRESFPWYARFRHALLRTRIRPHLISGIEFQMFIFIVGPLIGHVLLTTAVSAVLLGAFELVIMFKFWLSTRDFTRTMERLAPDSVPTRAGSISPHLQAGRHRRREDEDEEQYAYEAGEAYENGTGHAGPAPEAWPAPDQRYAPQDGWTAAGPAPAARTGQDAWVEQAAWMDQRFPAPEPDDDPGFQPYPHPYPAGHDVQGEFGEFQGAHDPHGAHQGGRATQGTQDQTAWLPRIPAQPHPGQPHPGQNRADSGQNWS</sequence>
<dbReference type="GO" id="GO:0008654">
    <property type="term" value="P:phospholipid biosynthetic process"/>
    <property type="evidence" value="ECO:0007669"/>
    <property type="project" value="InterPro"/>
</dbReference>
<feature type="transmembrane region" description="Helical" evidence="4">
    <location>
        <begin position="20"/>
        <end position="40"/>
    </location>
</feature>
<dbReference type="GO" id="GO:0016780">
    <property type="term" value="F:phosphotransferase activity, for other substituted phosphate groups"/>
    <property type="evidence" value="ECO:0007669"/>
    <property type="project" value="InterPro"/>
</dbReference>
<dbReference type="GO" id="GO:0016020">
    <property type="term" value="C:membrane"/>
    <property type="evidence" value="ECO:0007669"/>
    <property type="project" value="InterPro"/>
</dbReference>
<reference evidence="5" key="1">
    <citation type="journal article" date="2014" name="Int. J. Syst. Evol. Microbiol.">
        <title>Complete genome sequence of Corynebacterium casei LMG S-19264T (=DSM 44701T), isolated from a smear-ripened cheese.</title>
        <authorList>
            <consortium name="US DOE Joint Genome Institute (JGI-PGF)"/>
            <person name="Walter F."/>
            <person name="Albersmeier A."/>
            <person name="Kalinowski J."/>
            <person name="Ruckert C."/>
        </authorList>
    </citation>
    <scope>NUCLEOTIDE SEQUENCE</scope>
    <source>
        <strain evidence="5">JCM 4518</strain>
    </source>
</reference>
<feature type="region of interest" description="Disordered" evidence="3">
    <location>
        <begin position="396"/>
        <end position="480"/>
    </location>
</feature>
<dbReference type="InterPro" id="IPR000462">
    <property type="entry name" value="CDP-OH_P_trans"/>
</dbReference>
<comment type="caution">
    <text evidence="5">The sequence shown here is derived from an EMBL/GenBank/DDBJ whole genome shotgun (WGS) entry which is preliminary data.</text>
</comment>
<feature type="transmembrane region" description="Helical" evidence="4">
    <location>
        <begin position="133"/>
        <end position="156"/>
    </location>
</feature>
<dbReference type="InterPro" id="IPR048254">
    <property type="entry name" value="CDP_ALCOHOL_P_TRANSF_CS"/>
</dbReference>
<keyword evidence="4" id="KW-1133">Transmembrane helix</keyword>
<reference evidence="5" key="2">
    <citation type="submission" date="2020-09" db="EMBL/GenBank/DDBJ databases">
        <authorList>
            <person name="Sun Q."/>
            <person name="Ohkuma M."/>
        </authorList>
    </citation>
    <scope>NUCLEOTIDE SEQUENCE</scope>
    <source>
        <strain evidence="5">JCM 4518</strain>
    </source>
</reference>
<dbReference type="InterPro" id="IPR043130">
    <property type="entry name" value="CDP-OH_PTrfase_TM_dom"/>
</dbReference>
<feature type="transmembrane region" description="Helical" evidence="4">
    <location>
        <begin position="271"/>
        <end position="291"/>
    </location>
</feature>
<dbReference type="Gene3D" id="1.20.120.1760">
    <property type="match status" value="1"/>
</dbReference>
<dbReference type="RefSeq" id="WP_189980784.1">
    <property type="nucleotide sequence ID" value="NZ_BMUL01000013.1"/>
</dbReference>
<keyword evidence="4" id="KW-0812">Transmembrane</keyword>
<proteinExistence type="inferred from homology"/>
<dbReference type="EMBL" id="BMUL01000013">
    <property type="protein sequence ID" value="GHA98728.1"/>
    <property type="molecule type" value="Genomic_DNA"/>
</dbReference>
<keyword evidence="4" id="KW-0472">Membrane</keyword>
<feature type="transmembrane region" description="Helical" evidence="4">
    <location>
        <begin position="247"/>
        <end position="265"/>
    </location>
</feature>
<keyword evidence="1 2" id="KW-0808">Transferase</keyword>
<name>A0A918T658_9ACTN</name>
<evidence type="ECO:0000313" key="6">
    <source>
        <dbReference type="Proteomes" id="UP000644020"/>
    </source>
</evidence>
<protein>
    <recommendedName>
        <fullName evidence="7">CDP-alcohol phosphatidyltransferase family protein</fullName>
    </recommendedName>
</protein>
<evidence type="ECO:0000256" key="1">
    <source>
        <dbReference type="ARBA" id="ARBA00022679"/>
    </source>
</evidence>
<feature type="compositionally biased region" description="Polar residues" evidence="3">
    <location>
        <begin position="442"/>
        <end position="451"/>
    </location>
</feature>
<evidence type="ECO:0000256" key="2">
    <source>
        <dbReference type="RuleBase" id="RU003750"/>
    </source>
</evidence>
<evidence type="ECO:0000256" key="4">
    <source>
        <dbReference type="SAM" id="Phobius"/>
    </source>
</evidence>